<dbReference type="PROSITE" id="PS50943">
    <property type="entry name" value="HTH_CROC1"/>
    <property type="match status" value="1"/>
</dbReference>
<dbReference type="EMBL" id="SPQQ01000010">
    <property type="protein sequence ID" value="TGE35923.1"/>
    <property type="molecule type" value="Genomic_DNA"/>
</dbReference>
<gene>
    <name evidence="2" type="ORF">E4K67_22670</name>
</gene>
<organism evidence="2 3">
    <name type="scientific">Desulfosporosinus fructosivorans</name>
    <dbReference type="NCBI Taxonomy" id="2018669"/>
    <lineage>
        <taxon>Bacteria</taxon>
        <taxon>Bacillati</taxon>
        <taxon>Bacillota</taxon>
        <taxon>Clostridia</taxon>
        <taxon>Eubacteriales</taxon>
        <taxon>Desulfitobacteriaceae</taxon>
        <taxon>Desulfosporosinus</taxon>
    </lineage>
</organism>
<feature type="domain" description="HTH cro/C1-type" evidence="1">
    <location>
        <begin position="7"/>
        <end position="61"/>
    </location>
</feature>
<dbReference type="Gene3D" id="1.10.260.40">
    <property type="entry name" value="lambda repressor-like DNA-binding domains"/>
    <property type="match status" value="1"/>
</dbReference>
<dbReference type="Proteomes" id="UP000298460">
    <property type="component" value="Unassembled WGS sequence"/>
</dbReference>
<dbReference type="InterPro" id="IPR010982">
    <property type="entry name" value="Lambda_DNA-bd_dom_sf"/>
</dbReference>
<dbReference type="Pfam" id="PF13560">
    <property type="entry name" value="HTH_31"/>
    <property type="match status" value="1"/>
</dbReference>
<evidence type="ECO:0000259" key="1">
    <source>
        <dbReference type="PROSITE" id="PS50943"/>
    </source>
</evidence>
<dbReference type="InterPro" id="IPR001387">
    <property type="entry name" value="Cro/C1-type_HTH"/>
</dbReference>
<name>A0A4Z0R141_9FIRM</name>
<sequence length="72" mass="8217">MKVHERISSYIKACGLKQYVIAKKAGYEHKRFSAMMTGRKRITGEDIELICRALNVSANEFIKPEEIETKVG</sequence>
<dbReference type="SUPFAM" id="SSF47413">
    <property type="entry name" value="lambda repressor-like DNA-binding domains"/>
    <property type="match status" value="1"/>
</dbReference>
<dbReference type="OrthoDB" id="1912087at2"/>
<reference evidence="2 3" key="1">
    <citation type="submission" date="2019-03" db="EMBL/GenBank/DDBJ databases">
        <title>Draft Genome Sequence of Desulfosporosinus fructosivorans Strain 63.6F, Isolated from Marine Sediment in the Baltic Sea.</title>
        <authorList>
            <person name="Hausmann B."/>
            <person name="Vandieken V."/>
            <person name="Pjevac P."/>
            <person name="Schreck K."/>
            <person name="Herbold C.W."/>
            <person name="Loy A."/>
        </authorList>
    </citation>
    <scope>NUCLEOTIDE SEQUENCE [LARGE SCALE GENOMIC DNA]</scope>
    <source>
        <strain evidence="2 3">63.6F</strain>
    </source>
</reference>
<dbReference type="CDD" id="cd00093">
    <property type="entry name" value="HTH_XRE"/>
    <property type="match status" value="1"/>
</dbReference>
<dbReference type="GO" id="GO:0003677">
    <property type="term" value="F:DNA binding"/>
    <property type="evidence" value="ECO:0007669"/>
    <property type="project" value="InterPro"/>
</dbReference>
<evidence type="ECO:0000313" key="2">
    <source>
        <dbReference type="EMBL" id="TGE35923.1"/>
    </source>
</evidence>
<proteinExistence type="predicted"/>
<comment type="caution">
    <text evidence="2">The sequence shown here is derived from an EMBL/GenBank/DDBJ whole genome shotgun (WGS) entry which is preliminary data.</text>
</comment>
<dbReference type="AlphaFoldDB" id="A0A4Z0R141"/>
<dbReference type="RefSeq" id="WP_135550920.1">
    <property type="nucleotide sequence ID" value="NZ_SPQQ01000010.1"/>
</dbReference>
<dbReference type="SMART" id="SM00530">
    <property type="entry name" value="HTH_XRE"/>
    <property type="match status" value="1"/>
</dbReference>
<protein>
    <submittedName>
        <fullName evidence="2">XRE family transcriptional regulator</fullName>
    </submittedName>
</protein>
<keyword evidence="3" id="KW-1185">Reference proteome</keyword>
<accession>A0A4Z0R141</accession>
<evidence type="ECO:0000313" key="3">
    <source>
        <dbReference type="Proteomes" id="UP000298460"/>
    </source>
</evidence>